<evidence type="ECO:0000256" key="2">
    <source>
        <dbReference type="ARBA" id="ARBA00005264"/>
    </source>
</evidence>
<evidence type="ECO:0000259" key="12">
    <source>
        <dbReference type="Pfam" id="PF08159"/>
    </source>
</evidence>
<sequence>MVLKSTTANDISVYQVSGTNVSRSLPDWIAKKRKRALKNDLDYQNRVELVQDFEFSEASNKIRVTKDGQYAMATGTYKPQIHVYDFANLSLKFERHTDTENVDFIILSDDWTKSIHLQDDRSIEFQVKGGMHYRTRIPKFGRTLSYNEVNCDLYVGTAGNEIYRLNLEQGRFLKPFETETTLGVNSIDVNQVHGLVAAGLEDGAVEFWDPRAKQRVVRMLINDGTDLPTQVSCLKFKNDGLNFACGTSNGVSLLYDLRTSQPLLRKDQGYGFDIKKITWIDDSDSASDLIMTSDKKIAKIWNKNTGKPFASMEPSVDINDVEYIPGSGMFFMANEAIAMHTYYIPALGPAPKWCSFLDNITEELEEKPSDTVYSNYRFITKQDVVKLNISHLVGTKVLRAYMHGYFIDTELYDKVNLIANPNALQDQREREIKNRIAKERESRIRSTGAITNTKVKVNKDYVDKLEKKMGHDAAEGVVNDDRFKEMFEDPMFQIDVESHDYKQLNPVKNPETDSANGTDGKRRGLTAVEELEEDSSDDGLDNSDEDSDENSSDEDQDEEYNSKKNKKNKNKNKDKNAKETVDVDAESQRNKIREELIKKRRSQKMEEEEEKKKYLTTLKPLDATLEMDSVSNGSRNQSFGKQVSRVEKQRKRDQLNKADVRIHKGFGGEGEITFVPKSGKDKKKNAKSSRDNEDEPVDPSLKGKTSQKWDGRRRAGRNAFRGM</sequence>
<keyword evidence="7" id="KW-0677">Repeat</keyword>
<comment type="similarity">
    <text evidence="2">Belongs to the WD repeat NOL10/ENP2 family.</text>
</comment>
<dbReference type="EMBL" id="BSXN01000536">
    <property type="protein sequence ID" value="GME68956.1"/>
    <property type="molecule type" value="Genomic_DNA"/>
</dbReference>
<dbReference type="Proteomes" id="UP001165120">
    <property type="component" value="Unassembled WGS sequence"/>
</dbReference>
<comment type="subcellular location">
    <subcellularLocation>
        <location evidence="1">Nucleus</location>
        <location evidence="1">Nucleolus</location>
    </subcellularLocation>
</comment>
<dbReference type="InterPro" id="IPR001680">
    <property type="entry name" value="WD40_rpt"/>
</dbReference>
<name>A0A9W6SYU2_CANBO</name>
<dbReference type="InterPro" id="IPR056551">
    <property type="entry name" value="Beta-prop_NOL10_N"/>
</dbReference>
<feature type="compositionally biased region" description="Polar residues" evidence="11">
    <location>
        <begin position="629"/>
        <end position="641"/>
    </location>
</feature>
<feature type="domain" description="Nucleolar protein 10-like N-terminal" evidence="14">
    <location>
        <begin position="20"/>
        <end position="368"/>
    </location>
</feature>
<dbReference type="InterPro" id="IPR012580">
    <property type="entry name" value="NUC153"/>
</dbReference>
<dbReference type="GO" id="GO:0032040">
    <property type="term" value="C:small-subunit processome"/>
    <property type="evidence" value="ECO:0007669"/>
    <property type="project" value="TreeGrafter"/>
</dbReference>
<evidence type="ECO:0000256" key="9">
    <source>
        <dbReference type="ARBA" id="ARBA00058105"/>
    </source>
</evidence>
<gene>
    <name evidence="15" type="ORF">Cboi02_000197600</name>
</gene>
<dbReference type="Gene3D" id="2.130.10.10">
    <property type="entry name" value="YVTN repeat-like/Quinoprotein amine dehydrogenase"/>
    <property type="match status" value="1"/>
</dbReference>
<dbReference type="InterPro" id="IPR036322">
    <property type="entry name" value="WD40_repeat_dom_sf"/>
</dbReference>
<feature type="compositionally biased region" description="Basic and acidic residues" evidence="11">
    <location>
        <begin position="571"/>
        <end position="597"/>
    </location>
</feature>
<protein>
    <submittedName>
        <fullName evidence="15">Unnamed protein product</fullName>
    </submittedName>
</protein>
<evidence type="ECO:0000259" key="13">
    <source>
        <dbReference type="Pfam" id="PF23097"/>
    </source>
</evidence>
<feature type="domain" description="NUC153" evidence="12">
    <location>
        <begin position="480"/>
        <end position="508"/>
    </location>
</feature>
<keyword evidence="16" id="KW-1185">Reference proteome</keyword>
<feature type="compositionally biased region" description="Basic and acidic residues" evidence="11">
    <location>
        <begin position="644"/>
        <end position="662"/>
    </location>
</feature>
<evidence type="ECO:0000256" key="8">
    <source>
        <dbReference type="ARBA" id="ARBA00023242"/>
    </source>
</evidence>
<dbReference type="InterPro" id="IPR040382">
    <property type="entry name" value="NOL10/Enp2"/>
</dbReference>
<accession>A0A9W6SYU2</accession>
<keyword evidence="3" id="KW-0690">Ribosome biogenesis</keyword>
<comment type="subunit">
    <text evidence="10">Component of the 90S pre-ribosomes.</text>
</comment>
<evidence type="ECO:0000256" key="1">
    <source>
        <dbReference type="ARBA" id="ARBA00004604"/>
    </source>
</evidence>
<evidence type="ECO:0000256" key="4">
    <source>
        <dbReference type="ARBA" id="ARBA00022552"/>
    </source>
</evidence>
<keyword evidence="6" id="KW-0853">WD repeat</keyword>
<dbReference type="Pfam" id="PF23097">
    <property type="entry name" value="NOL10_2nd"/>
    <property type="match status" value="1"/>
</dbReference>
<organism evidence="15 16">
    <name type="scientific">Candida boidinii</name>
    <name type="common">Yeast</name>
    <dbReference type="NCBI Taxonomy" id="5477"/>
    <lineage>
        <taxon>Eukaryota</taxon>
        <taxon>Fungi</taxon>
        <taxon>Dikarya</taxon>
        <taxon>Ascomycota</taxon>
        <taxon>Saccharomycotina</taxon>
        <taxon>Pichiomycetes</taxon>
        <taxon>Pichiales</taxon>
        <taxon>Pichiaceae</taxon>
        <taxon>Ogataea</taxon>
        <taxon>Ogataea/Candida clade</taxon>
    </lineage>
</organism>
<feature type="region of interest" description="Disordered" evidence="11">
    <location>
        <begin position="501"/>
        <end position="723"/>
    </location>
</feature>
<dbReference type="FunFam" id="2.130.10.10:FF:000537">
    <property type="entry name" value="Ribosome biogenesis protein ENP2"/>
    <property type="match status" value="1"/>
</dbReference>
<dbReference type="SUPFAM" id="SSF50978">
    <property type="entry name" value="WD40 repeat-like"/>
    <property type="match status" value="1"/>
</dbReference>
<keyword evidence="4" id="KW-0698">rRNA processing</keyword>
<comment type="caution">
    <text evidence="15">The sequence shown here is derived from an EMBL/GenBank/DDBJ whole genome shotgun (WGS) entry which is preliminary data.</text>
</comment>
<evidence type="ECO:0000256" key="10">
    <source>
        <dbReference type="ARBA" id="ARBA00064135"/>
    </source>
</evidence>
<keyword evidence="5" id="KW-0597">Phosphoprotein</keyword>
<dbReference type="GO" id="GO:0030686">
    <property type="term" value="C:90S preribosome"/>
    <property type="evidence" value="ECO:0007669"/>
    <property type="project" value="TreeGrafter"/>
</dbReference>
<feature type="domain" description="Nucleolar protein 10-like second" evidence="13">
    <location>
        <begin position="372"/>
        <end position="420"/>
    </location>
</feature>
<evidence type="ECO:0000313" key="15">
    <source>
        <dbReference type="EMBL" id="GME68956.1"/>
    </source>
</evidence>
<evidence type="ECO:0000256" key="6">
    <source>
        <dbReference type="ARBA" id="ARBA00022574"/>
    </source>
</evidence>
<dbReference type="SMART" id="SM00320">
    <property type="entry name" value="WD40"/>
    <property type="match status" value="4"/>
</dbReference>
<reference evidence="15" key="1">
    <citation type="submission" date="2023-04" db="EMBL/GenBank/DDBJ databases">
        <title>Candida boidinii NBRC 10035.</title>
        <authorList>
            <person name="Ichikawa N."/>
            <person name="Sato H."/>
            <person name="Tonouchi N."/>
        </authorList>
    </citation>
    <scope>NUCLEOTIDE SEQUENCE</scope>
    <source>
        <strain evidence="15">NBRC 10035</strain>
    </source>
</reference>
<evidence type="ECO:0000256" key="5">
    <source>
        <dbReference type="ARBA" id="ARBA00022553"/>
    </source>
</evidence>
<dbReference type="AlphaFoldDB" id="A0A9W6SYU2"/>
<dbReference type="PANTHER" id="PTHR14927">
    <property type="entry name" value="NUCLEOLAR PROTEIN 10"/>
    <property type="match status" value="1"/>
</dbReference>
<dbReference type="PANTHER" id="PTHR14927:SF0">
    <property type="entry name" value="NUCLEOLAR PROTEIN 10"/>
    <property type="match status" value="1"/>
</dbReference>
<feature type="compositionally biased region" description="Acidic residues" evidence="11">
    <location>
        <begin position="529"/>
        <end position="559"/>
    </location>
</feature>
<evidence type="ECO:0000256" key="7">
    <source>
        <dbReference type="ARBA" id="ARBA00022737"/>
    </source>
</evidence>
<evidence type="ECO:0000256" key="3">
    <source>
        <dbReference type="ARBA" id="ARBA00022517"/>
    </source>
</evidence>
<keyword evidence="8" id="KW-0539">Nucleus</keyword>
<evidence type="ECO:0000256" key="11">
    <source>
        <dbReference type="SAM" id="MobiDB-lite"/>
    </source>
</evidence>
<evidence type="ECO:0000313" key="16">
    <source>
        <dbReference type="Proteomes" id="UP001165120"/>
    </source>
</evidence>
<evidence type="ECO:0000259" key="14">
    <source>
        <dbReference type="Pfam" id="PF23098"/>
    </source>
</evidence>
<dbReference type="Pfam" id="PF08159">
    <property type="entry name" value="NUC153"/>
    <property type="match status" value="1"/>
</dbReference>
<dbReference type="InterPro" id="IPR015943">
    <property type="entry name" value="WD40/YVTN_repeat-like_dom_sf"/>
</dbReference>
<proteinExistence type="inferred from homology"/>
<comment type="function">
    <text evidence="9">May be involved in rRNA-processing and ribosome biosynthesis.</text>
</comment>
<dbReference type="GO" id="GO:0000462">
    <property type="term" value="P:maturation of SSU-rRNA from tricistronic rRNA transcript (SSU-rRNA, 5.8S rRNA, LSU-rRNA)"/>
    <property type="evidence" value="ECO:0007669"/>
    <property type="project" value="TreeGrafter"/>
</dbReference>
<dbReference type="Pfam" id="PF23098">
    <property type="entry name" value="Beta-prop_NOL10_N"/>
    <property type="match status" value="1"/>
</dbReference>
<dbReference type="InterPro" id="IPR056550">
    <property type="entry name" value="NOL10_2nd"/>
</dbReference>